<gene>
    <name evidence="2" type="ORF">MsAm2_14370</name>
</gene>
<name>A0AA96ZWD7_9EURY</name>
<dbReference type="EMBL" id="CP131061">
    <property type="protein sequence ID" value="WNY27634.1"/>
    <property type="molecule type" value="Genomic_DNA"/>
</dbReference>
<sequence length="113" mass="12985">MNQKMFANLFYLVFTFISLAYLVCLDLYTDYISFPSYSIFYALWPAFIRESILSKNSMSDSWKMFIFSVGAYAFCVLLLDPFLPDFLHYPLLGIYLAGAAGCIIFGFKSGSFY</sequence>
<evidence type="ECO:0000256" key="1">
    <source>
        <dbReference type="SAM" id="Phobius"/>
    </source>
</evidence>
<dbReference type="RefSeq" id="WP_338097594.1">
    <property type="nucleotide sequence ID" value="NZ_CP131061.1"/>
</dbReference>
<keyword evidence="1" id="KW-0812">Transmembrane</keyword>
<feature type="transmembrane region" description="Helical" evidence="1">
    <location>
        <begin position="89"/>
        <end position="107"/>
    </location>
</feature>
<dbReference type="Proteomes" id="UP001304970">
    <property type="component" value="Chromosome"/>
</dbReference>
<reference evidence="2 3" key="1">
    <citation type="submission" date="2023-07" db="EMBL/GenBank/DDBJ databases">
        <title>Closed genome sequence of Methanosarcinaceae archaeon Am2.</title>
        <authorList>
            <person name="Poehlein A."/>
            <person name="Protasov E."/>
            <person name="Platt K."/>
            <person name="Reeh H."/>
            <person name="Daniel R."/>
            <person name="Brune A."/>
        </authorList>
    </citation>
    <scope>NUCLEOTIDE SEQUENCE [LARGE SCALE GENOMIC DNA]</scope>
    <source>
        <strain evidence="2 3">Am2</strain>
    </source>
</reference>
<feature type="transmembrane region" description="Helical" evidence="1">
    <location>
        <begin position="64"/>
        <end position="83"/>
    </location>
</feature>
<proteinExistence type="predicted"/>
<keyword evidence="3" id="KW-1185">Reference proteome</keyword>
<feature type="transmembrane region" description="Helical" evidence="1">
    <location>
        <begin position="34"/>
        <end position="52"/>
    </location>
</feature>
<organism evidence="2 3">
    <name type="scientific">Methanolapillus ohkumae</name>
    <dbReference type="NCBI Taxonomy" id="3028298"/>
    <lineage>
        <taxon>Archaea</taxon>
        <taxon>Methanobacteriati</taxon>
        <taxon>Methanobacteriota</taxon>
        <taxon>Stenosarchaea group</taxon>
        <taxon>Methanomicrobia</taxon>
        <taxon>Methanosarcinales</taxon>
        <taxon>Methanosarcinaceae</taxon>
        <taxon>Methanolapillus</taxon>
    </lineage>
</organism>
<dbReference type="GeneID" id="89228861"/>
<dbReference type="AlphaFoldDB" id="A0AA96ZWD7"/>
<evidence type="ECO:0000313" key="2">
    <source>
        <dbReference type="EMBL" id="WNY27634.1"/>
    </source>
</evidence>
<keyword evidence="1" id="KW-1133">Transmembrane helix</keyword>
<feature type="transmembrane region" description="Helical" evidence="1">
    <location>
        <begin position="9"/>
        <end position="28"/>
    </location>
</feature>
<evidence type="ECO:0000313" key="3">
    <source>
        <dbReference type="Proteomes" id="UP001304970"/>
    </source>
</evidence>
<accession>A0AA96ZWD7</accession>
<keyword evidence="1" id="KW-0472">Membrane</keyword>
<protein>
    <submittedName>
        <fullName evidence="2">Uncharacterized protein</fullName>
    </submittedName>
</protein>